<reference evidence="1 2" key="1">
    <citation type="submission" date="2017-02" db="EMBL/GenBank/DDBJ databases">
        <authorList>
            <person name="Peterson S.W."/>
        </authorList>
    </citation>
    <scope>NUCLEOTIDE SEQUENCE [LARGE SCALE GENOMIC DNA]</scope>
    <source>
        <strain evidence="1 2">ATCC BAA-908</strain>
    </source>
</reference>
<dbReference type="OrthoDB" id="9801424at2"/>
<protein>
    <submittedName>
        <fullName evidence="1">Uncharacterized protein</fullName>
    </submittedName>
</protein>
<gene>
    <name evidence="1" type="ORF">SAMN02745149_00439</name>
</gene>
<evidence type="ECO:0000313" key="1">
    <source>
        <dbReference type="EMBL" id="SJZ30325.1"/>
    </source>
</evidence>
<name>A0A1T4JJH0_TREPO</name>
<dbReference type="EMBL" id="FUWG01000003">
    <property type="protein sequence ID" value="SJZ30325.1"/>
    <property type="molecule type" value="Genomic_DNA"/>
</dbReference>
<keyword evidence="2" id="KW-1185">Reference proteome</keyword>
<organism evidence="1 2">
    <name type="scientific">Treponema porcinum</name>
    <dbReference type="NCBI Taxonomy" id="261392"/>
    <lineage>
        <taxon>Bacteria</taxon>
        <taxon>Pseudomonadati</taxon>
        <taxon>Spirochaetota</taxon>
        <taxon>Spirochaetia</taxon>
        <taxon>Spirochaetales</taxon>
        <taxon>Treponemataceae</taxon>
        <taxon>Treponema</taxon>
    </lineage>
</organism>
<proteinExistence type="predicted"/>
<dbReference type="STRING" id="261392.SAMN02745149_00439"/>
<sequence length="334" mass="37675">MKTEYTFDSSELESSLKECGKKGITELVVHDPEIAGNKSRLLHFFKMVEKDAPELFVSIKVNPSLIDSEVCSQALRINCSLEIPASSDVKKNRDGAELLVFDKKFYAKKCSILNNAGLVFGMELFYADNSCDTLKSFKDRVDFICAQYPNHIDFPQTENAEENSSAKVTGVFSGNDIRYARDIAFACRTFYSAGRAVAWFNSVLKPLRLSASQFFADFAEWQRVNNCDYRSGFVPENEPHSEIEKMQLLFLSIKYEEKKVSDVFPVVKDIVLLNGALSRVVAEGVESVIETQYHPDDLLGPESFDLEAFSNDVCMEHCSVRVFLNDGDVDYKVL</sequence>
<accession>A0A1T4JJH0</accession>
<dbReference type="Proteomes" id="UP000190423">
    <property type="component" value="Unassembled WGS sequence"/>
</dbReference>
<dbReference type="GeneID" id="78315759"/>
<dbReference type="AlphaFoldDB" id="A0A1T4JJH0"/>
<evidence type="ECO:0000313" key="2">
    <source>
        <dbReference type="Proteomes" id="UP000190423"/>
    </source>
</evidence>
<dbReference type="RefSeq" id="WP_078932366.1">
    <property type="nucleotide sequence ID" value="NZ_FUWG01000003.1"/>
</dbReference>